<evidence type="ECO:0000313" key="2">
    <source>
        <dbReference type="EMBL" id="NBJ27386.1"/>
    </source>
</evidence>
<gene>
    <name evidence="2" type="ORF">GR303_24105</name>
</gene>
<dbReference type="EMBL" id="JAAAXJ010000050">
    <property type="protein sequence ID" value="NBJ27386.1"/>
    <property type="molecule type" value="Genomic_DNA"/>
</dbReference>
<keyword evidence="1" id="KW-0175">Coiled coil</keyword>
<proteinExistence type="predicted"/>
<reference evidence="2 3" key="1">
    <citation type="submission" date="2020-01" db="EMBL/GenBank/DDBJ databases">
        <title>Microvirga sp. nov., an arsenate reduction bacterium isolated from Tibet hotspring sediments.</title>
        <authorList>
            <person name="Yuan C.-G."/>
        </authorList>
    </citation>
    <scope>NUCLEOTIDE SEQUENCE [LARGE SCALE GENOMIC DNA]</scope>
    <source>
        <strain evidence="2 3">SYSU G3D203</strain>
    </source>
</reference>
<dbReference type="Proteomes" id="UP000818323">
    <property type="component" value="Unassembled WGS sequence"/>
</dbReference>
<dbReference type="InterPro" id="IPR046229">
    <property type="entry name" value="TnpC-like"/>
</dbReference>
<organism evidence="2 3">
    <name type="scientific">Microvirga arsenatis</name>
    <dbReference type="NCBI Taxonomy" id="2692265"/>
    <lineage>
        <taxon>Bacteria</taxon>
        <taxon>Pseudomonadati</taxon>
        <taxon>Pseudomonadota</taxon>
        <taxon>Alphaproteobacteria</taxon>
        <taxon>Hyphomicrobiales</taxon>
        <taxon>Methylobacteriaceae</taxon>
        <taxon>Microvirga</taxon>
    </lineage>
</organism>
<evidence type="ECO:0000256" key="1">
    <source>
        <dbReference type="SAM" id="Coils"/>
    </source>
</evidence>
<sequence>MRRRGEVITFKTVAEQAGVSRQYLYTHFKDTIEQLRTDGQHQAVVVEGETVPARSAGRAATIELALRNKISRLEQELTELRKEKTALERRYEKALGEAEEWRSRHQAAVTELLETRSRSKA</sequence>
<comment type="caution">
    <text evidence="2">The sequence shown here is derived from an EMBL/GenBank/DDBJ whole genome shotgun (WGS) entry which is preliminary data.</text>
</comment>
<evidence type="ECO:0000313" key="3">
    <source>
        <dbReference type="Proteomes" id="UP000818323"/>
    </source>
</evidence>
<dbReference type="Pfam" id="PF19776">
    <property type="entry name" value="DUF6262"/>
    <property type="match status" value="1"/>
</dbReference>
<protein>
    <submittedName>
        <fullName evidence="2">Uncharacterized protein</fullName>
    </submittedName>
</protein>
<accession>A0ABW9Z606</accession>
<name>A0ABW9Z606_9HYPH</name>
<keyword evidence="3" id="KW-1185">Reference proteome</keyword>
<feature type="coiled-coil region" evidence="1">
    <location>
        <begin position="63"/>
        <end position="104"/>
    </location>
</feature>